<proteinExistence type="predicted"/>
<dbReference type="Proteomes" id="UP000536179">
    <property type="component" value="Unassembled WGS sequence"/>
</dbReference>
<evidence type="ECO:0000313" key="2">
    <source>
        <dbReference type="Proteomes" id="UP000536179"/>
    </source>
</evidence>
<dbReference type="EMBL" id="JACHXU010000030">
    <property type="protein sequence ID" value="MBB3210009.1"/>
    <property type="molecule type" value="Genomic_DNA"/>
</dbReference>
<keyword evidence="2" id="KW-1185">Reference proteome</keyword>
<accession>A0A7W5H931</accession>
<evidence type="ECO:0000313" key="1">
    <source>
        <dbReference type="EMBL" id="MBB3210009.1"/>
    </source>
</evidence>
<gene>
    <name evidence="1" type="ORF">FHS27_005855</name>
</gene>
<comment type="caution">
    <text evidence="1">The sequence shown here is derived from an EMBL/GenBank/DDBJ whole genome shotgun (WGS) entry which is preliminary data.</text>
</comment>
<reference evidence="1 2" key="1">
    <citation type="submission" date="2020-08" db="EMBL/GenBank/DDBJ databases">
        <title>Genomic Encyclopedia of Type Strains, Phase III (KMG-III): the genomes of soil and plant-associated and newly described type strains.</title>
        <authorList>
            <person name="Whitman W."/>
        </authorList>
    </citation>
    <scope>NUCLEOTIDE SEQUENCE [LARGE SCALE GENOMIC DNA]</scope>
    <source>
        <strain evidence="1 2">CECT 8075</strain>
    </source>
</reference>
<organism evidence="1 2">
    <name type="scientific">Aporhodopirellula rubra</name>
    <dbReference type="NCBI Taxonomy" id="980271"/>
    <lineage>
        <taxon>Bacteria</taxon>
        <taxon>Pseudomonadati</taxon>
        <taxon>Planctomycetota</taxon>
        <taxon>Planctomycetia</taxon>
        <taxon>Pirellulales</taxon>
        <taxon>Pirellulaceae</taxon>
        <taxon>Aporhodopirellula</taxon>
    </lineage>
</organism>
<sequence>MPAGASSIPWLAEYVAVVRDFMPDAVESPRADSTQYERYRYNRNGSFSGFQSARFFR</sequence>
<protein>
    <submittedName>
        <fullName evidence="1">Uncharacterized protein</fullName>
    </submittedName>
</protein>
<dbReference type="AlphaFoldDB" id="A0A7W5H931"/>
<name>A0A7W5H931_9BACT</name>